<organism evidence="2 3">
    <name type="scientific">Zoogloea oryzae</name>
    <dbReference type="NCBI Taxonomy" id="310767"/>
    <lineage>
        <taxon>Bacteria</taxon>
        <taxon>Pseudomonadati</taxon>
        <taxon>Pseudomonadota</taxon>
        <taxon>Betaproteobacteria</taxon>
        <taxon>Rhodocyclales</taxon>
        <taxon>Zoogloeaceae</taxon>
        <taxon>Zoogloea</taxon>
    </lineage>
</organism>
<name>A0ABQ6F8V5_9RHOO</name>
<dbReference type="Pfam" id="PF08668">
    <property type="entry name" value="HDOD"/>
    <property type="match status" value="1"/>
</dbReference>
<dbReference type="Gene3D" id="1.10.3210.10">
    <property type="entry name" value="Hypothetical protein af1432"/>
    <property type="match status" value="1"/>
</dbReference>
<reference evidence="3" key="1">
    <citation type="journal article" date="2019" name="Int. J. Syst. Evol. Microbiol.">
        <title>The Global Catalogue of Microorganisms (GCM) 10K type strain sequencing project: providing services to taxonomists for standard genome sequencing and annotation.</title>
        <authorList>
            <consortium name="The Broad Institute Genomics Platform"/>
            <consortium name="The Broad Institute Genome Sequencing Center for Infectious Disease"/>
            <person name="Wu L."/>
            <person name="Ma J."/>
        </authorList>
    </citation>
    <scope>NUCLEOTIDE SEQUENCE [LARGE SCALE GENOMIC DNA]</scope>
    <source>
        <strain evidence="3">NBRC 102407</strain>
    </source>
</reference>
<gene>
    <name evidence="2" type="ORF">GCM10007933_06630</name>
</gene>
<dbReference type="PANTHER" id="PTHR33525:SF3">
    <property type="entry name" value="RIBONUCLEASE Y"/>
    <property type="match status" value="1"/>
</dbReference>
<evidence type="ECO:0000313" key="2">
    <source>
        <dbReference type="EMBL" id="GLT21211.1"/>
    </source>
</evidence>
<dbReference type="InterPro" id="IPR052340">
    <property type="entry name" value="RNase_Y/CdgJ"/>
</dbReference>
<evidence type="ECO:0000259" key="1">
    <source>
        <dbReference type="PROSITE" id="PS51833"/>
    </source>
</evidence>
<dbReference type="Proteomes" id="UP001157167">
    <property type="component" value="Unassembled WGS sequence"/>
</dbReference>
<dbReference type="PANTHER" id="PTHR33525">
    <property type="match status" value="1"/>
</dbReference>
<keyword evidence="3" id="KW-1185">Reference proteome</keyword>
<proteinExistence type="predicted"/>
<accession>A0ABQ6F8V5</accession>
<protein>
    <recommendedName>
        <fullName evidence="1">HDOD domain-containing protein</fullName>
    </recommendedName>
</protein>
<dbReference type="InterPro" id="IPR013976">
    <property type="entry name" value="HDOD"/>
</dbReference>
<feature type="domain" description="HDOD" evidence="1">
    <location>
        <begin position="52"/>
        <end position="247"/>
    </location>
</feature>
<evidence type="ECO:0000313" key="3">
    <source>
        <dbReference type="Proteomes" id="UP001157167"/>
    </source>
</evidence>
<sequence length="320" mass="34108">MLWIISPNLGRIQGVIAKAACHAAVNHFVSRSQEPPTIMSTPQELVACIEKLASLPAAYHRIRELLDDPDSSVYQVADAVASDPGITARVLRVVNSVLYGFPGKIETVARAVNLMGMQQVHDLVLSTAIIGAFSGIRPARMHMTRYWQDCIYRGLAARASAKLMGTGDPERMFVEGLLADIGHLVMYQANPEGASAALETARTRHIPLPEAEISHLGCTHAEVGAALASAWHLPNGFATAIGAQLMPAMGGHHMTEAALIHLANQIVATEGQENADEAALAGMDPMTVATLEMSVERIGSIRAAVQAEMPAVIALFFPQA</sequence>
<dbReference type="PROSITE" id="PS51833">
    <property type="entry name" value="HDOD"/>
    <property type="match status" value="1"/>
</dbReference>
<dbReference type="EMBL" id="BSPX01000005">
    <property type="protein sequence ID" value="GLT21211.1"/>
    <property type="molecule type" value="Genomic_DNA"/>
</dbReference>
<dbReference type="SUPFAM" id="SSF109604">
    <property type="entry name" value="HD-domain/PDEase-like"/>
    <property type="match status" value="1"/>
</dbReference>
<comment type="caution">
    <text evidence="2">The sequence shown here is derived from an EMBL/GenBank/DDBJ whole genome shotgun (WGS) entry which is preliminary data.</text>
</comment>